<proteinExistence type="predicted"/>
<name>A0A2S6AP10_9NOCA</name>
<reference evidence="1 2" key="1">
    <citation type="submission" date="2018-02" db="EMBL/GenBank/DDBJ databases">
        <title>8 Nocardia nova and 1 Nocardia cyriacigeorgica strain used for evolution to TMP-SMX.</title>
        <authorList>
            <person name="Mehta H."/>
            <person name="Weng J."/>
            <person name="Shamoo Y."/>
        </authorList>
    </citation>
    <scope>NUCLEOTIDE SEQUENCE [LARGE SCALE GENOMIC DNA]</scope>
    <source>
        <strain evidence="1 2">MDA3139</strain>
    </source>
</reference>
<accession>A0A2S6AP10</accession>
<dbReference type="EMBL" id="PSZC01000011">
    <property type="protein sequence ID" value="PPJ36975.1"/>
    <property type="molecule type" value="Genomic_DNA"/>
</dbReference>
<comment type="caution">
    <text evidence="1">The sequence shown here is derived from an EMBL/GenBank/DDBJ whole genome shotgun (WGS) entry which is preliminary data.</text>
</comment>
<sequence>MTVAEVGDTPDNGQHGIASGYHHLFRYLASVGTEKCLEFPTGGGSGRHHHRAVVRAHRYARESA</sequence>
<gene>
    <name evidence="1" type="ORF">C5E45_17260</name>
</gene>
<evidence type="ECO:0000313" key="2">
    <source>
        <dbReference type="Proteomes" id="UP000239874"/>
    </source>
</evidence>
<organism evidence="1 2">
    <name type="scientific">Nocardia nova</name>
    <dbReference type="NCBI Taxonomy" id="37330"/>
    <lineage>
        <taxon>Bacteria</taxon>
        <taxon>Bacillati</taxon>
        <taxon>Actinomycetota</taxon>
        <taxon>Actinomycetes</taxon>
        <taxon>Mycobacteriales</taxon>
        <taxon>Nocardiaceae</taxon>
        <taxon>Nocardia</taxon>
    </lineage>
</organism>
<protein>
    <submittedName>
        <fullName evidence="1">Uncharacterized protein</fullName>
    </submittedName>
</protein>
<dbReference type="Proteomes" id="UP000239874">
    <property type="component" value="Unassembled WGS sequence"/>
</dbReference>
<evidence type="ECO:0000313" key="1">
    <source>
        <dbReference type="EMBL" id="PPJ36975.1"/>
    </source>
</evidence>
<dbReference type="AlphaFoldDB" id="A0A2S6AP10"/>